<keyword evidence="8" id="KW-0460">Magnesium</keyword>
<evidence type="ECO:0000313" key="16">
    <source>
        <dbReference type="EMBL" id="LAC24321.1"/>
    </source>
</evidence>
<accession>A0A2P2I7J2</accession>
<feature type="coiled-coil region" evidence="14">
    <location>
        <begin position="92"/>
        <end position="119"/>
    </location>
</feature>
<evidence type="ECO:0000256" key="4">
    <source>
        <dbReference type="ARBA" id="ARBA00012702"/>
    </source>
</evidence>
<evidence type="ECO:0000256" key="6">
    <source>
        <dbReference type="ARBA" id="ARBA00022679"/>
    </source>
</evidence>
<dbReference type="InterPro" id="IPR002088">
    <property type="entry name" value="Prenyl_trans_a"/>
</dbReference>
<dbReference type="PANTHER" id="PTHR11129:SF1">
    <property type="entry name" value="PROTEIN FARNESYLTRANSFERASE_GERANYLGERANYLTRANSFERASE TYPE-1 SUBUNIT ALPHA"/>
    <property type="match status" value="1"/>
</dbReference>
<evidence type="ECO:0000256" key="5">
    <source>
        <dbReference type="ARBA" id="ARBA00022602"/>
    </source>
</evidence>
<comment type="cofactor">
    <cofactor evidence="1">
        <name>Mg(2+)</name>
        <dbReference type="ChEBI" id="CHEBI:18420"/>
    </cofactor>
</comment>
<evidence type="ECO:0000313" key="15">
    <source>
        <dbReference type="EMBL" id="LAB69972.1"/>
    </source>
</evidence>
<organism evidence="15">
    <name type="scientific">Hirondellea gigas</name>
    <dbReference type="NCBI Taxonomy" id="1518452"/>
    <lineage>
        <taxon>Eukaryota</taxon>
        <taxon>Metazoa</taxon>
        <taxon>Ecdysozoa</taxon>
        <taxon>Arthropoda</taxon>
        <taxon>Crustacea</taxon>
        <taxon>Multicrustacea</taxon>
        <taxon>Malacostraca</taxon>
        <taxon>Eumalacostraca</taxon>
        <taxon>Peracarida</taxon>
        <taxon>Amphipoda</taxon>
        <taxon>Amphilochidea</taxon>
        <taxon>Lysianassida</taxon>
        <taxon>Lysianassidira</taxon>
        <taxon>Lysianassoidea</taxon>
        <taxon>Lysianassidae</taxon>
        <taxon>Hirondellea</taxon>
    </lineage>
</organism>
<dbReference type="PANTHER" id="PTHR11129">
    <property type="entry name" value="PROTEIN FARNESYLTRANSFERASE ALPHA SUBUNIT/RAB GERANYLGERANYL TRANSFERASE ALPHA SUBUNIT"/>
    <property type="match status" value="1"/>
</dbReference>
<evidence type="ECO:0000256" key="10">
    <source>
        <dbReference type="ARBA" id="ARBA00041392"/>
    </source>
</evidence>
<comment type="similarity">
    <text evidence="2">Belongs to the protein prenyltransferase subunit alpha family.</text>
</comment>
<sequence length="340" mass="40186">MPKVQSSETCNNTDEEWVMYKNREEWADLKPVKQNDGSQPVVKIAYSEDFIDVYDYFRGVVAAGELSQRALLLTEDAIHMNAANYTVWQYRRRILEHLNSNLEEELDFCREMIEANAKNYQVWHHRRVIVGWLGDGSKELRLTRIIFAQDAKNYHAWEHRQWSLRTFGLYENELEFTEQLLNEDQRNNSAWNHRYFVLCRTTGLTTAVLKKEIQQTWRSIAKLQDNESPWTYIKGLLQDTTGDGEEIQSCWRDLEKLCWELIKERVEPSKLSDLAKGDVSCHLLIGLLDCLVHNFEQREDKEQTLQTALQICELLGSTHDAIRTRYWRYLSRKLQQQYGA</sequence>
<dbReference type="AlphaFoldDB" id="A0A2P2I7J2"/>
<dbReference type="SUPFAM" id="SSF48439">
    <property type="entry name" value="Protein prenylyltransferase"/>
    <property type="match status" value="1"/>
</dbReference>
<evidence type="ECO:0000256" key="7">
    <source>
        <dbReference type="ARBA" id="ARBA00022737"/>
    </source>
</evidence>
<dbReference type="EC" id="2.5.1.59" evidence="3"/>
<keyword evidence="5" id="KW-0637">Prenyltransferase</keyword>
<keyword evidence="14" id="KW-0175">Coiled coil</keyword>
<name>A0A2P2I7J2_9CRUS</name>
<evidence type="ECO:0000256" key="9">
    <source>
        <dbReference type="ARBA" id="ARBA00040965"/>
    </source>
</evidence>
<evidence type="ECO:0000256" key="13">
    <source>
        <dbReference type="ARBA" id="ARBA00043219"/>
    </source>
</evidence>
<reference evidence="16" key="1">
    <citation type="submission" date="2017-11" db="EMBL/GenBank/DDBJ databases">
        <title>The sensing device of the deep-sea amphipod.</title>
        <authorList>
            <person name="Kobayashi H."/>
            <person name="Nagahama T."/>
            <person name="Arai W."/>
            <person name="Sasagawa Y."/>
            <person name="Umeda M."/>
            <person name="Hayashi T."/>
            <person name="Nikaido I."/>
            <person name="Watanabe H."/>
            <person name="Oguri K."/>
            <person name="Kitazato H."/>
            <person name="Fujioka K."/>
            <person name="Kido Y."/>
            <person name="Takami H."/>
        </authorList>
    </citation>
    <scope>NUCLEOTIDE SEQUENCE</scope>
    <source>
        <tissue evidence="16">Whole body</tissue>
    </source>
</reference>
<keyword evidence="7" id="KW-0677">Repeat</keyword>
<evidence type="ECO:0000256" key="11">
    <source>
        <dbReference type="ARBA" id="ARBA00042436"/>
    </source>
</evidence>
<evidence type="ECO:0000256" key="2">
    <source>
        <dbReference type="ARBA" id="ARBA00006734"/>
    </source>
</evidence>
<dbReference type="EC" id="2.5.1.58" evidence="4"/>
<reference evidence="15" key="2">
    <citation type="journal article" date="2018" name="Biosci. Biotechnol. Biochem.">
        <title>Polysaccharide hydrolase of the hadal zone amphipods Hirondellea gigas.</title>
        <authorList>
            <person name="Kobayashi H."/>
            <person name="Nagahama T."/>
            <person name="Arai W."/>
            <person name="Sasagawa Y."/>
            <person name="Umeda M."/>
            <person name="Hayashi T."/>
            <person name="Nikaido I."/>
            <person name="Watanabe H."/>
            <person name="Oguri K."/>
            <person name="Kitazato H."/>
            <person name="Fujioka K."/>
            <person name="Kido Y."/>
            <person name="Takami H."/>
        </authorList>
    </citation>
    <scope>NUCLEOTIDE SEQUENCE</scope>
    <source>
        <tissue evidence="15">Whole body</tissue>
    </source>
</reference>
<protein>
    <recommendedName>
        <fullName evidence="9">Protein farnesyltransferase/geranylgeranyltransferase type-1 subunit alpha</fullName>
        <ecNumber evidence="4">2.5.1.58</ecNumber>
        <ecNumber evidence="3">2.5.1.59</ecNumber>
    </recommendedName>
    <alternativeName>
        <fullName evidence="12">CAAX farnesyltransferase subunit alpha</fullName>
    </alternativeName>
    <alternativeName>
        <fullName evidence="11">FTase-alpha</fullName>
    </alternativeName>
    <alternativeName>
        <fullName evidence="10">Ras proteins prenyltransferase subunit alpha</fullName>
    </alternativeName>
    <alternativeName>
        <fullName evidence="13">Type I protein geranyl-geranyltransferase subunit alpha</fullName>
    </alternativeName>
</protein>
<dbReference type="Gene3D" id="1.25.40.120">
    <property type="entry name" value="Protein prenylyltransferase"/>
    <property type="match status" value="1"/>
</dbReference>
<dbReference type="GO" id="GO:0004662">
    <property type="term" value="F:CAAX-protein geranylgeranyltransferase activity"/>
    <property type="evidence" value="ECO:0007669"/>
    <property type="project" value="UniProtKB-EC"/>
</dbReference>
<keyword evidence="6 15" id="KW-0808">Transferase</keyword>
<evidence type="ECO:0000256" key="12">
    <source>
        <dbReference type="ARBA" id="ARBA00043086"/>
    </source>
</evidence>
<dbReference type="GO" id="GO:0004660">
    <property type="term" value="F:protein farnesyltransferase activity"/>
    <property type="evidence" value="ECO:0007669"/>
    <property type="project" value="UniProtKB-EC"/>
</dbReference>
<dbReference type="GO" id="GO:0005953">
    <property type="term" value="C:CAAX-protein geranylgeranyltransferase complex"/>
    <property type="evidence" value="ECO:0007669"/>
    <property type="project" value="TreeGrafter"/>
</dbReference>
<dbReference type="GO" id="GO:0005965">
    <property type="term" value="C:protein farnesyltransferase complex"/>
    <property type="evidence" value="ECO:0007669"/>
    <property type="project" value="TreeGrafter"/>
</dbReference>
<dbReference type="EMBL" id="IACT01005155">
    <property type="protein sequence ID" value="LAC24321.1"/>
    <property type="molecule type" value="mRNA"/>
</dbReference>
<evidence type="ECO:0000256" key="8">
    <source>
        <dbReference type="ARBA" id="ARBA00022842"/>
    </source>
</evidence>
<proteinExistence type="evidence at transcript level"/>
<evidence type="ECO:0000256" key="3">
    <source>
        <dbReference type="ARBA" id="ARBA00012700"/>
    </source>
</evidence>
<dbReference type="PROSITE" id="PS51147">
    <property type="entry name" value="PFTA"/>
    <property type="match status" value="3"/>
</dbReference>
<evidence type="ECO:0000256" key="1">
    <source>
        <dbReference type="ARBA" id="ARBA00001946"/>
    </source>
</evidence>
<dbReference type="EMBL" id="IACF01004378">
    <property type="protein sequence ID" value="LAB69972.1"/>
    <property type="molecule type" value="mRNA"/>
</dbReference>
<dbReference type="Pfam" id="PF01239">
    <property type="entry name" value="PPTA"/>
    <property type="match status" value="4"/>
</dbReference>
<evidence type="ECO:0000256" key="14">
    <source>
        <dbReference type="SAM" id="Coils"/>
    </source>
</evidence>